<gene>
    <name evidence="5" type="ordered locus">Theco_0027</name>
</gene>
<dbReference type="HOGENOM" id="CLU_070319_2_0_9"/>
<evidence type="ECO:0000256" key="3">
    <source>
        <dbReference type="ARBA" id="ARBA00038493"/>
    </source>
</evidence>
<dbReference type="GO" id="GO:0006508">
    <property type="term" value="P:proteolysis"/>
    <property type="evidence" value="ECO:0007669"/>
    <property type="project" value="UniProtKB-KW"/>
</dbReference>
<dbReference type="EMBL" id="CP003255">
    <property type="protein sequence ID" value="AGA56285.1"/>
    <property type="molecule type" value="Genomic_DNA"/>
</dbReference>
<dbReference type="InterPro" id="IPR029062">
    <property type="entry name" value="Class_I_gatase-like"/>
</dbReference>
<dbReference type="AlphaFoldDB" id="L0EAV2"/>
<dbReference type="GO" id="GO:0019243">
    <property type="term" value="P:methylglyoxal catabolic process to D-lactate via S-lactoyl-glutathione"/>
    <property type="evidence" value="ECO:0007669"/>
    <property type="project" value="TreeGrafter"/>
</dbReference>
<dbReference type="SUPFAM" id="SSF52317">
    <property type="entry name" value="Class I glutamine amidotransferase-like"/>
    <property type="match status" value="1"/>
</dbReference>
<dbReference type="eggNOG" id="COG0693">
    <property type="taxonomic scope" value="Bacteria"/>
</dbReference>
<dbReference type="PANTHER" id="PTHR48094:SF11">
    <property type="entry name" value="GLUTATHIONE-INDEPENDENT GLYOXALASE HSP31-RELATED"/>
    <property type="match status" value="1"/>
</dbReference>
<evidence type="ECO:0000259" key="4">
    <source>
        <dbReference type="Pfam" id="PF01965"/>
    </source>
</evidence>
<keyword evidence="1" id="KW-0346">Stress response</keyword>
<protein>
    <submittedName>
        <fullName evidence="5">Putative intracellular protease/amidase</fullName>
    </submittedName>
</protein>
<dbReference type="Gene3D" id="3.40.50.880">
    <property type="match status" value="1"/>
</dbReference>
<dbReference type="Proteomes" id="UP000010795">
    <property type="component" value="Chromosome"/>
</dbReference>
<dbReference type="InterPro" id="IPR002818">
    <property type="entry name" value="DJ-1/PfpI"/>
</dbReference>
<proteinExistence type="inferred from homology"/>
<keyword evidence="5" id="KW-0645">Protease</keyword>
<evidence type="ECO:0000313" key="6">
    <source>
        <dbReference type="Proteomes" id="UP000010795"/>
    </source>
</evidence>
<reference evidence="6" key="1">
    <citation type="submission" date="2012-01" db="EMBL/GenBank/DDBJ databases">
        <title>Complete sequence of chromosome of Thermobacillus composti KWC4.</title>
        <authorList>
            <person name="Lucas S."/>
            <person name="Han J."/>
            <person name="Lapidus A."/>
            <person name="Cheng J.-F."/>
            <person name="Goodwin L."/>
            <person name="Pitluck S."/>
            <person name="Peters L."/>
            <person name="Ovchinnikova G."/>
            <person name="Teshima H."/>
            <person name="Detter J.C."/>
            <person name="Han C."/>
            <person name="Tapia R."/>
            <person name="Land M."/>
            <person name="Hauser L."/>
            <person name="Kyrpides N."/>
            <person name="Ivanova N."/>
            <person name="Pagani I."/>
            <person name="Anderson I."/>
            <person name="Woyke T."/>
        </authorList>
    </citation>
    <scope>NUCLEOTIDE SEQUENCE [LARGE SCALE GENOMIC DNA]</scope>
    <source>
        <strain evidence="6">DSM 18247 / JCM 13945 / KWC4</strain>
    </source>
</reference>
<keyword evidence="5" id="KW-0378">Hydrolase</keyword>
<feature type="domain" description="DJ-1/PfpI" evidence="4">
    <location>
        <begin position="28"/>
        <end position="218"/>
    </location>
</feature>
<accession>L0EAV2</accession>
<evidence type="ECO:0000313" key="5">
    <source>
        <dbReference type="EMBL" id="AGA56285.1"/>
    </source>
</evidence>
<dbReference type="Pfam" id="PF01965">
    <property type="entry name" value="DJ-1_PfpI"/>
    <property type="match status" value="1"/>
</dbReference>
<dbReference type="RefSeq" id="WP_015253053.1">
    <property type="nucleotide sequence ID" value="NC_019897.1"/>
</dbReference>
<name>L0EAV2_THECK</name>
<dbReference type="GO" id="GO:0005737">
    <property type="term" value="C:cytoplasm"/>
    <property type="evidence" value="ECO:0007669"/>
    <property type="project" value="TreeGrafter"/>
</dbReference>
<dbReference type="GO" id="GO:0019172">
    <property type="term" value="F:glyoxalase III activity"/>
    <property type="evidence" value="ECO:0007669"/>
    <property type="project" value="TreeGrafter"/>
</dbReference>
<dbReference type="OrthoDB" id="9792284at2"/>
<dbReference type="GO" id="GO:0008233">
    <property type="term" value="F:peptidase activity"/>
    <property type="evidence" value="ECO:0007669"/>
    <property type="project" value="UniProtKB-KW"/>
</dbReference>
<dbReference type="PANTHER" id="PTHR48094">
    <property type="entry name" value="PROTEIN/NUCLEIC ACID DEGLYCASE DJ-1-RELATED"/>
    <property type="match status" value="1"/>
</dbReference>
<sequence length="223" mass="23923">MVAQRHVLMVVTSHGEMPTGERTGIWLSEFAEPYEVFRASGFKITVASIKGGKAPIDPRSLTAEAEAKWAEAIRVLDDTVPIDAVSADGFDALFLPGGHGTMFDLPGSVKLQSLIRTLIESDRPVGAVCHGPAGLVDVRLSDGTHLVKGRRVTAFTNEEERAVKLDQAMPFLLEDRLRQAGAAFIPAEKWADHVEVDGKLVTGQNPQSGESAARKLAELVASA</sequence>
<comment type="similarity">
    <text evidence="3">Belongs to the peptidase C56 family. HSP31-like subfamily.</text>
</comment>
<dbReference type="InterPro" id="IPR050325">
    <property type="entry name" value="Prot/Nucl_acid_deglycase"/>
</dbReference>
<keyword evidence="2" id="KW-0456">Lyase</keyword>
<evidence type="ECO:0000256" key="2">
    <source>
        <dbReference type="ARBA" id="ARBA00023239"/>
    </source>
</evidence>
<dbReference type="CDD" id="cd03141">
    <property type="entry name" value="GATase1_Hsp31_like"/>
    <property type="match status" value="1"/>
</dbReference>
<organism evidence="5 6">
    <name type="scientific">Thermobacillus composti (strain DSM 18247 / JCM 13945 / KWC4)</name>
    <dbReference type="NCBI Taxonomy" id="717605"/>
    <lineage>
        <taxon>Bacteria</taxon>
        <taxon>Bacillati</taxon>
        <taxon>Bacillota</taxon>
        <taxon>Bacilli</taxon>
        <taxon>Bacillales</taxon>
        <taxon>Paenibacillaceae</taxon>
        <taxon>Thermobacillus</taxon>
    </lineage>
</organism>
<keyword evidence="6" id="KW-1185">Reference proteome</keyword>
<evidence type="ECO:0000256" key="1">
    <source>
        <dbReference type="ARBA" id="ARBA00023016"/>
    </source>
</evidence>
<dbReference type="KEGG" id="tco:Theco_0027"/>
<dbReference type="STRING" id="717605.Theco_0027"/>